<evidence type="ECO:0000256" key="7">
    <source>
        <dbReference type="HAMAP-Rule" id="MF_00108"/>
    </source>
</evidence>
<accession>A0A2T5KD19</accession>
<name>A0A2T5KD19_9RHOB</name>
<dbReference type="RefSeq" id="WP_108220168.1">
    <property type="nucleotide sequence ID" value="NZ_CP090021.1"/>
</dbReference>
<dbReference type="HAMAP" id="MF_00108">
    <property type="entry name" value="IspD"/>
    <property type="match status" value="1"/>
</dbReference>
<dbReference type="PANTHER" id="PTHR32125">
    <property type="entry name" value="2-C-METHYL-D-ERYTHRITOL 4-PHOSPHATE CYTIDYLYLTRANSFERASE, CHLOROPLASTIC"/>
    <property type="match status" value="1"/>
</dbReference>
<dbReference type="InterPro" id="IPR018294">
    <property type="entry name" value="ISPD_synthase_CS"/>
</dbReference>
<comment type="function">
    <text evidence="7">Catalyzes the formation of 4-diphosphocytidyl-2-C-methyl-D-erythritol from CTP and 2-C-methyl-D-erythritol 4-phosphate (MEP).</text>
</comment>
<organism evidence="8 9">
    <name type="scientific">Cereibacter azotoformans</name>
    <dbReference type="NCBI Taxonomy" id="43057"/>
    <lineage>
        <taxon>Bacteria</taxon>
        <taxon>Pseudomonadati</taxon>
        <taxon>Pseudomonadota</taxon>
        <taxon>Alphaproteobacteria</taxon>
        <taxon>Rhodobacterales</taxon>
        <taxon>Paracoccaceae</taxon>
        <taxon>Cereibacter</taxon>
    </lineage>
</organism>
<reference evidence="8 9" key="1">
    <citation type="submission" date="2018-04" db="EMBL/GenBank/DDBJ databases">
        <title>Genomic Encyclopedia of Type Strains, Phase III (KMG-III): the genomes of soil and plant-associated and newly described type strains.</title>
        <authorList>
            <person name="Whitman W."/>
        </authorList>
    </citation>
    <scope>NUCLEOTIDE SEQUENCE [LARGE SCALE GENOMIC DNA]</scope>
    <source>
        <strain evidence="8 9">KA25</strain>
    </source>
</reference>
<dbReference type="InterPro" id="IPR050088">
    <property type="entry name" value="IspD/TarI_cytidylyltransf_bact"/>
</dbReference>
<feature type="site" description="Positions MEP for the nucleophilic attack" evidence="7">
    <location>
        <position position="205"/>
    </location>
</feature>
<sequence length="225" mass="23334">MTTAAIIVAAGRGTRAGGDLPKQWQLLAGQPVVARTLAAFRAAPGVHRTLLVIHPDDRARAEALPDVAEGAVELVEGGASRDASVRNALEALAGRGVKHVLIHDGARPLVAQALIARMIEALDASPGAAPAVPVSDALWRGEGGRVVGTQDRTGLFRAQTPQAFRFEAILAAHRAHPGGAADDVEVARAAGLEVAIVEGCEDNLKVTYPGDFARAERLLTARPAP</sequence>
<dbReference type="GO" id="GO:0019288">
    <property type="term" value="P:isopentenyl diphosphate biosynthetic process, methylerythritol 4-phosphate pathway"/>
    <property type="evidence" value="ECO:0007669"/>
    <property type="project" value="UniProtKB-UniRule"/>
</dbReference>
<dbReference type="UniPathway" id="UPA00056">
    <property type="reaction ID" value="UER00093"/>
</dbReference>
<dbReference type="CDD" id="cd02516">
    <property type="entry name" value="CDP-ME_synthetase"/>
    <property type="match status" value="1"/>
</dbReference>
<feature type="site" description="Positions MEP for the nucleophilic attack" evidence="7">
    <location>
        <position position="152"/>
    </location>
</feature>
<protein>
    <recommendedName>
        <fullName evidence="7">2-C-methyl-D-erythritol 4-phosphate cytidylyltransferase</fullName>
        <ecNumber evidence="7">2.7.7.60</ecNumber>
    </recommendedName>
    <alternativeName>
        <fullName evidence="7">4-diphosphocytidyl-2C-methyl-D-erythritol synthase</fullName>
    </alternativeName>
    <alternativeName>
        <fullName evidence="7">MEP cytidylyltransferase</fullName>
        <shortName evidence="7">MCT</shortName>
    </alternativeName>
</protein>
<comment type="similarity">
    <text evidence="3 7">Belongs to the IspD/TarI cytidylyltransferase family. IspD subfamily.</text>
</comment>
<keyword evidence="6 7" id="KW-0414">Isoprene biosynthesis</keyword>
<dbReference type="EC" id="2.7.7.60" evidence="7"/>
<dbReference type="PANTHER" id="PTHR32125:SF4">
    <property type="entry name" value="2-C-METHYL-D-ERYTHRITOL 4-PHOSPHATE CYTIDYLYLTRANSFERASE, CHLOROPLASTIC"/>
    <property type="match status" value="1"/>
</dbReference>
<evidence type="ECO:0000256" key="2">
    <source>
        <dbReference type="ARBA" id="ARBA00004787"/>
    </source>
</evidence>
<dbReference type="FunFam" id="3.90.550.10:FF:000003">
    <property type="entry name" value="2-C-methyl-D-erythritol 4-phosphate cytidylyltransferase"/>
    <property type="match status" value="1"/>
</dbReference>
<keyword evidence="9" id="KW-1185">Reference proteome</keyword>
<evidence type="ECO:0000313" key="9">
    <source>
        <dbReference type="Proteomes" id="UP000244060"/>
    </source>
</evidence>
<evidence type="ECO:0000256" key="1">
    <source>
        <dbReference type="ARBA" id="ARBA00001282"/>
    </source>
</evidence>
<feature type="site" description="Transition state stabilizer" evidence="7">
    <location>
        <position position="22"/>
    </location>
</feature>
<comment type="caution">
    <text evidence="8">The sequence shown here is derived from an EMBL/GenBank/DDBJ whole genome shotgun (WGS) entry which is preliminary data.</text>
</comment>
<dbReference type="Gene3D" id="3.90.550.10">
    <property type="entry name" value="Spore Coat Polysaccharide Biosynthesis Protein SpsA, Chain A"/>
    <property type="match status" value="1"/>
</dbReference>
<evidence type="ECO:0000256" key="5">
    <source>
        <dbReference type="ARBA" id="ARBA00022695"/>
    </source>
</evidence>
<evidence type="ECO:0000256" key="6">
    <source>
        <dbReference type="ARBA" id="ARBA00023229"/>
    </source>
</evidence>
<dbReference type="PROSITE" id="PS01295">
    <property type="entry name" value="ISPD"/>
    <property type="match status" value="1"/>
</dbReference>
<proteinExistence type="inferred from homology"/>
<keyword evidence="5 7" id="KW-0548">Nucleotidyltransferase</keyword>
<dbReference type="AlphaFoldDB" id="A0A2T5KD19"/>
<dbReference type="OrthoDB" id="9804336at2"/>
<feature type="site" description="Transition state stabilizer" evidence="7">
    <location>
        <position position="15"/>
    </location>
</feature>
<evidence type="ECO:0000256" key="3">
    <source>
        <dbReference type="ARBA" id="ARBA00009789"/>
    </source>
</evidence>
<comment type="catalytic activity">
    <reaction evidence="1 7">
        <text>2-C-methyl-D-erythritol 4-phosphate + CTP + H(+) = 4-CDP-2-C-methyl-D-erythritol + diphosphate</text>
        <dbReference type="Rhea" id="RHEA:13429"/>
        <dbReference type="ChEBI" id="CHEBI:15378"/>
        <dbReference type="ChEBI" id="CHEBI:33019"/>
        <dbReference type="ChEBI" id="CHEBI:37563"/>
        <dbReference type="ChEBI" id="CHEBI:57823"/>
        <dbReference type="ChEBI" id="CHEBI:58262"/>
        <dbReference type="EC" id="2.7.7.60"/>
    </reaction>
</comment>
<dbReference type="InterPro" id="IPR034683">
    <property type="entry name" value="IspD/TarI"/>
</dbReference>
<evidence type="ECO:0000313" key="8">
    <source>
        <dbReference type="EMBL" id="PTR20287.1"/>
    </source>
</evidence>
<comment type="pathway">
    <text evidence="2 7">Isoprenoid biosynthesis; isopentenyl diphosphate biosynthesis via DXP pathway; isopentenyl diphosphate from 1-deoxy-D-xylulose 5-phosphate: step 2/6.</text>
</comment>
<dbReference type="SUPFAM" id="SSF53448">
    <property type="entry name" value="Nucleotide-diphospho-sugar transferases"/>
    <property type="match status" value="1"/>
</dbReference>
<dbReference type="NCBIfam" id="TIGR00453">
    <property type="entry name" value="ispD"/>
    <property type="match status" value="1"/>
</dbReference>
<dbReference type="EMBL" id="QAOT01000002">
    <property type="protein sequence ID" value="PTR20287.1"/>
    <property type="molecule type" value="Genomic_DNA"/>
</dbReference>
<dbReference type="Pfam" id="PF01128">
    <property type="entry name" value="IspD"/>
    <property type="match status" value="1"/>
</dbReference>
<dbReference type="InterPro" id="IPR029044">
    <property type="entry name" value="Nucleotide-diphossugar_trans"/>
</dbReference>
<evidence type="ECO:0000256" key="4">
    <source>
        <dbReference type="ARBA" id="ARBA00022679"/>
    </source>
</evidence>
<dbReference type="GO" id="GO:0050518">
    <property type="term" value="F:2-C-methyl-D-erythritol 4-phosphate cytidylyltransferase activity"/>
    <property type="evidence" value="ECO:0007669"/>
    <property type="project" value="UniProtKB-UniRule"/>
</dbReference>
<keyword evidence="4 7" id="KW-0808">Transferase</keyword>
<dbReference type="InterPro" id="IPR001228">
    <property type="entry name" value="IspD"/>
</dbReference>
<gene>
    <name evidence="7" type="primary">ispD</name>
    <name evidence="8" type="ORF">C8J28_10249</name>
</gene>
<dbReference type="Proteomes" id="UP000244060">
    <property type="component" value="Unassembled WGS sequence"/>
</dbReference>